<dbReference type="RefSeq" id="WP_201677954.1">
    <property type="nucleotide sequence ID" value="NZ_JAEQNE010000014.1"/>
</dbReference>
<dbReference type="AlphaFoldDB" id="A0A937CVW4"/>
<comment type="caution">
    <text evidence="3">The sequence shown here is derived from an EMBL/GenBank/DDBJ whole genome shotgun (WGS) entry which is preliminary data.</text>
</comment>
<evidence type="ECO:0000313" key="4">
    <source>
        <dbReference type="Proteomes" id="UP000599109"/>
    </source>
</evidence>
<dbReference type="Gene3D" id="3.40.50.720">
    <property type="entry name" value="NAD(P)-binding Rossmann-like Domain"/>
    <property type="match status" value="1"/>
</dbReference>
<dbReference type="PANTHER" id="PTHR43708">
    <property type="entry name" value="CONSERVED EXPRESSED OXIDOREDUCTASE (EUROFUNG)"/>
    <property type="match status" value="1"/>
</dbReference>
<keyword evidence="4" id="KW-1185">Reference proteome</keyword>
<dbReference type="InterPro" id="IPR000683">
    <property type="entry name" value="Gfo/Idh/MocA-like_OxRdtase_N"/>
</dbReference>
<dbReference type="EMBL" id="JAEQNE010000014">
    <property type="protein sequence ID" value="MBL0395280.1"/>
    <property type="molecule type" value="Genomic_DNA"/>
</dbReference>
<proteinExistence type="predicted"/>
<name>A0A937CVW4_9BURK</name>
<dbReference type="SUPFAM" id="SSF51735">
    <property type="entry name" value="NAD(P)-binding Rossmann-fold domains"/>
    <property type="match status" value="1"/>
</dbReference>
<feature type="domain" description="GFO/IDH/MocA-like oxidoreductase" evidence="2">
    <location>
        <begin position="132"/>
        <end position="252"/>
    </location>
</feature>
<dbReference type="InterPro" id="IPR055170">
    <property type="entry name" value="GFO_IDH_MocA-like_dom"/>
</dbReference>
<dbReference type="PANTHER" id="PTHR43708:SF8">
    <property type="entry name" value="OXIDOREDUCTASE"/>
    <property type="match status" value="1"/>
</dbReference>
<accession>A0A937CVW4</accession>
<dbReference type="GO" id="GO:0000166">
    <property type="term" value="F:nucleotide binding"/>
    <property type="evidence" value="ECO:0007669"/>
    <property type="project" value="InterPro"/>
</dbReference>
<protein>
    <submittedName>
        <fullName evidence="3">Gfo/Idh/MocA family oxidoreductase</fullName>
    </submittedName>
</protein>
<feature type="domain" description="Gfo/Idh/MocA-like oxidoreductase N-terminal" evidence="1">
    <location>
        <begin position="6"/>
        <end position="124"/>
    </location>
</feature>
<sequence length="339" mass="36643">MAFEPLRVGCIGMGWWSDVLADAMLRSDRLRIVACHSRSEEKRSAFAAKYGCRAASSYEALLADGAIEAIVNTTPNNAHLETTRAAAAAGKHVFLDKPIANTIADARAITQACRAAGVVLAVGYQRRRESHFRWMRQEIEAGAFGKLVNAEANISRDRLGKIDLRSWRYTAEGMPGGVMLQIGIHYVDVLAWLLGPVQAVSGQLGQLVLPGDNPDVASLLLEHEGGALSTLNASYASASEYYLLNLYGKDATAYYDLHGGLRVLRRGVPGVEAVPCAKNDTVVEELEEFAAAARGQGRPEVEGAQATLSLAVVRAGIRSARERRRVEVAEILAEERKEG</sequence>
<evidence type="ECO:0000259" key="1">
    <source>
        <dbReference type="Pfam" id="PF01408"/>
    </source>
</evidence>
<dbReference type="SUPFAM" id="SSF55347">
    <property type="entry name" value="Glyceraldehyde-3-phosphate dehydrogenase-like, C-terminal domain"/>
    <property type="match status" value="1"/>
</dbReference>
<dbReference type="Pfam" id="PF22725">
    <property type="entry name" value="GFO_IDH_MocA_C3"/>
    <property type="match status" value="1"/>
</dbReference>
<dbReference type="InterPro" id="IPR036291">
    <property type="entry name" value="NAD(P)-bd_dom_sf"/>
</dbReference>
<dbReference type="Proteomes" id="UP000599109">
    <property type="component" value="Unassembled WGS sequence"/>
</dbReference>
<gene>
    <name evidence="3" type="ORF">JJ685_29380</name>
</gene>
<evidence type="ECO:0000313" key="3">
    <source>
        <dbReference type="EMBL" id="MBL0395280.1"/>
    </source>
</evidence>
<dbReference type="InterPro" id="IPR051317">
    <property type="entry name" value="Gfo/Idh/MocA_oxidoreduct"/>
</dbReference>
<dbReference type="Gene3D" id="3.30.360.10">
    <property type="entry name" value="Dihydrodipicolinate Reductase, domain 2"/>
    <property type="match status" value="1"/>
</dbReference>
<reference evidence="3 4" key="1">
    <citation type="journal article" date="2017" name="Int. J. Syst. Evol. Microbiol.">
        <title>Ramlibacter monticola sp. nov., isolated from forest soil.</title>
        <authorList>
            <person name="Chaudhary D.K."/>
            <person name="Kim J."/>
        </authorList>
    </citation>
    <scope>NUCLEOTIDE SEQUENCE [LARGE SCALE GENOMIC DNA]</scope>
    <source>
        <strain evidence="3 4">KACC 19175</strain>
    </source>
</reference>
<organism evidence="3 4">
    <name type="scientific">Ramlibacter monticola</name>
    <dbReference type="NCBI Taxonomy" id="1926872"/>
    <lineage>
        <taxon>Bacteria</taxon>
        <taxon>Pseudomonadati</taxon>
        <taxon>Pseudomonadota</taxon>
        <taxon>Betaproteobacteria</taxon>
        <taxon>Burkholderiales</taxon>
        <taxon>Comamonadaceae</taxon>
        <taxon>Ramlibacter</taxon>
    </lineage>
</organism>
<evidence type="ECO:0000259" key="2">
    <source>
        <dbReference type="Pfam" id="PF22725"/>
    </source>
</evidence>
<dbReference type="Pfam" id="PF01408">
    <property type="entry name" value="GFO_IDH_MocA"/>
    <property type="match status" value="1"/>
</dbReference>